<accession>A0A3R8KSK3</accession>
<dbReference type="InterPro" id="IPR029068">
    <property type="entry name" value="Glyas_Bleomycin-R_OHBP_Dase"/>
</dbReference>
<evidence type="ECO:0000313" key="3">
    <source>
        <dbReference type="Proteomes" id="UP000274920"/>
    </source>
</evidence>
<gene>
    <name evidence="2" type="ORF">EBB54_05620</name>
</gene>
<organism evidence="2 3">
    <name type="scientific">Schaedlerella arabinosiphila</name>
    <dbReference type="NCBI Taxonomy" id="2044587"/>
    <lineage>
        <taxon>Bacteria</taxon>
        <taxon>Bacillati</taxon>
        <taxon>Bacillota</taxon>
        <taxon>Clostridia</taxon>
        <taxon>Lachnospirales</taxon>
        <taxon>Lachnospiraceae</taxon>
        <taxon>Schaedlerella</taxon>
    </lineage>
</organism>
<dbReference type="Proteomes" id="UP000274920">
    <property type="component" value="Unassembled WGS sequence"/>
</dbReference>
<evidence type="ECO:0000313" key="2">
    <source>
        <dbReference type="EMBL" id="RRK30912.1"/>
    </source>
</evidence>
<protein>
    <submittedName>
        <fullName evidence="2">VOC family protein</fullName>
    </submittedName>
</protein>
<dbReference type="PANTHER" id="PTHR36113">
    <property type="entry name" value="LYASE, PUTATIVE-RELATED-RELATED"/>
    <property type="match status" value="1"/>
</dbReference>
<dbReference type="PANTHER" id="PTHR36113:SF3">
    <property type="entry name" value="SLL5075 PROTEIN"/>
    <property type="match status" value="1"/>
</dbReference>
<dbReference type="InterPro" id="IPR037523">
    <property type="entry name" value="VOC_core"/>
</dbReference>
<dbReference type="InterPro" id="IPR004360">
    <property type="entry name" value="Glyas_Fos-R_dOase_dom"/>
</dbReference>
<sequence length="142" mass="15954">MSGKRGCICIFNDSEIERRKTAMYVKWITLQVNDMEASKNFYGQFLGLKEQREFSPAPGKTICFLGDDRGMQIELICDDQAKGEAHPSAANIGVCTDHYDDMYQKSKECGILLSEPMVMGGNLHCFFVSDPDGTKLQIIQNE</sequence>
<dbReference type="SUPFAM" id="SSF54593">
    <property type="entry name" value="Glyoxalase/Bleomycin resistance protein/Dihydroxybiphenyl dioxygenase"/>
    <property type="match status" value="1"/>
</dbReference>
<dbReference type="Gene3D" id="3.10.180.10">
    <property type="entry name" value="2,3-Dihydroxybiphenyl 1,2-Dioxygenase, domain 1"/>
    <property type="match status" value="1"/>
</dbReference>
<feature type="domain" description="VOC" evidence="1">
    <location>
        <begin position="24"/>
        <end position="141"/>
    </location>
</feature>
<comment type="caution">
    <text evidence="2">The sequence shown here is derived from an EMBL/GenBank/DDBJ whole genome shotgun (WGS) entry which is preliminary data.</text>
</comment>
<dbReference type="PROSITE" id="PS51819">
    <property type="entry name" value="VOC"/>
    <property type="match status" value="1"/>
</dbReference>
<name>A0A3R8KSK3_9FIRM</name>
<keyword evidence="3" id="KW-1185">Reference proteome</keyword>
<dbReference type="EMBL" id="RHJS01000002">
    <property type="protein sequence ID" value="RRK30912.1"/>
    <property type="molecule type" value="Genomic_DNA"/>
</dbReference>
<reference evidence="2" key="1">
    <citation type="submission" date="2018-10" db="EMBL/GenBank/DDBJ databases">
        <title>Schaedlerella arabinophila gen. nov. sp. nov., isolated from the mouse intestinal tract and comparative analysis with the genome of the closely related altered Schaedler flora strain ASF502.</title>
        <authorList>
            <person name="Miyake S."/>
            <person name="Soh M."/>
            <person name="Seedorf H."/>
        </authorList>
    </citation>
    <scope>NUCLEOTIDE SEQUENCE [LARGE SCALE GENOMIC DNA]</scope>
    <source>
        <strain evidence="2">DSM 106076</strain>
    </source>
</reference>
<dbReference type="AlphaFoldDB" id="A0A3R8KSK3"/>
<dbReference type="CDD" id="cd06587">
    <property type="entry name" value="VOC"/>
    <property type="match status" value="1"/>
</dbReference>
<dbReference type="InterPro" id="IPR051332">
    <property type="entry name" value="Fosfomycin_Res_Enzymes"/>
</dbReference>
<proteinExistence type="predicted"/>
<dbReference type="Pfam" id="PF00903">
    <property type="entry name" value="Glyoxalase"/>
    <property type="match status" value="1"/>
</dbReference>
<evidence type="ECO:0000259" key="1">
    <source>
        <dbReference type="PROSITE" id="PS51819"/>
    </source>
</evidence>